<keyword evidence="3" id="KW-0813">Transport</keyword>
<comment type="similarity">
    <text evidence="2">Belongs to the auxin efflux carrier (TC 2.A.69) family.</text>
</comment>
<sequence length="314" mass="35171">MIINAFNGVITLIILIAVGFFLGKKNWFNESTDNLMSKMVVNISLPAFMIANLNTSFTKEQFINSLGGYLLAFLSISTTYLIGSFVYKFFNISKDRKGVFRALFGLSNTIFVGLPVNISIFGEKALPYILIYYIINTLFFWSIAAYDIRCDGKKTSGGFFSKSNLKNILSPPLIAFILSAALILLQIQLPVFLVDSCRYLGNLTTPLSTIFIGSILSNMNYKEMKVDKDSLLILIGRFIVSPIVAFVLLSFTSFPLLMKEVFIVMSAMPVMNTVAIVARQYNGDYKFSSVLNATSLIASFMFIPIYVFLFKYLL</sequence>
<evidence type="ECO:0000256" key="1">
    <source>
        <dbReference type="ARBA" id="ARBA00004651"/>
    </source>
</evidence>
<organism evidence="9 10">
    <name type="scientific">Clostridium manihotivorum</name>
    <dbReference type="NCBI Taxonomy" id="2320868"/>
    <lineage>
        <taxon>Bacteria</taxon>
        <taxon>Bacillati</taxon>
        <taxon>Bacillota</taxon>
        <taxon>Clostridia</taxon>
        <taxon>Eubacteriales</taxon>
        <taxon>Clostridiaceae</taxon>
        <taxon>Clostridium</taxon>
    </lineage>
</organism>
<evidence type="ECO:0000256" key="6">
    <source>
        <dbReference type="ARBA" id="ARBA00022989"/>
    </source>
</evidence>
<dbReference type="OrthoDB" id="9798064at2"/>
<feature type="transmembrane region" description="Helical" evidence="8">
    <location>
        <begin position="99"/>
        <end position="120"/>
    </location>
</feature>
<proteinExistence type="inferred from homology"/>
<dbReference type="GO" id="GO:0055085">
    <property type="term" value="P:transmembrane transport"/>
    <property type="evidence" value="ECO:0007669"/>
    <property type="project" value="InterPro"/>
</dbReference>
<dbReference type="EMBL" id="CP025746">
    <property type="protein sequence ID" value="QAA30387.1"/>
    <property type="molecule type" value="Genomic_DNA"/>
</dbReference>
<dbReference type="AlphaFoldDB" id="A0A410DMV4"/>
<keyword evidence="4" id="KW-1003">Cell membrane</keyword>
<keyword evidence="7 8" id="KW-0472">Membrane</keyword>
<dbReference type="KEGG" id="cmah:C1I91_01085"/>
<feature type="transmembrane region" description="Helical" evidence="8">
    <location>
        <begin position="126"/>
        <end position="148"/>
    </location>
</feature>
<feature type="transmembrane region" description="Helical" evidence="8">
    <location>
        <begin position="290"/>
        <end position="309"/>
    </location>
</feature>
<keyword evidence="6 8" id="KW-1133">Transmembrane helix</keyword>
<feature type="transmembrane region" description="Helical" evidence="8">
    <location>
        <begin position="261"/>
        <end position="278"/>
    </location>
</feature>
<dbReference type="GO" id="GO:0005886">
    <property type="term" value="C:plasma membrane"/>
    <property type="evidence" value="ECO:0007669"/>
    <property type="project" value="UniProtKB-SubCell"/>
</dbReference>
<dbReference type="Proteomes" id="UP000286268">
    <property type="component" value="Chromosome"/>
</dbReference>
<keyword evidence="10" id="KW-1185">Reference proteome</keyword>
<evidence type="ECO:0000256" key="3">
    <source>
        <dbReference type="ARBA" id="ARBA00022448"/>
    </source>
</evidence>
<dbReference type="InterPro" id="IPR038770">
    <property type="entry name" value="Na+/solute_symporter_sf"/>
</dbReference>
<evidence type="ECO:0000313" key="9">
    <source>
        <dbReference type="EMBL" id="QAA30387.1"/>
    </source>
</evidence>
<reference evidence="9 10" key="1">
    <citation type="submission" date="2018-01" db="EMBL/GenBank/DDBJ databases">
        <title>Genome Sequencing and Assembly of Anaerobacter polyendosporus strain CT4.</title>
        <authorList>
            <person name="Tachaapaikoon C."/>
            <person name="Sutheeworapong S."/>
            <person name="Jenjaroenpun P."/>
            <person name="Wongsurawat T."/>
            <person name="Nookeaw I."/>
            <person name="Cheawchanlertfa P."/>
            <person name="Kosugi A."/>
            <person name="Cheevadhanarak S."/>
            <person name="Ratanakhanokchai K."/>
        </authorList>
    </citation>
    <scope>NUCLEOTIDE SEQUENCE [LARGE SCALE GENOMIC DNA]</scope>
    <source>
        <strain evidence="9 10">CT4</strain>
    </source>
</reference>
<feature type="transmembrane region" description="Helical" evidence="8">
    <location>
        <begin position="66"/>
        <end position="87"/>
    </location>
</feature>
<evidence type="ECO:0000256" key="8">
    <source>
        <dbReference type="SAM" id="Phobius"/>
    </source>
</evidence>
<evidence type="ECO:0000256" key="2">
    <source>
        <dbReference type="ARBA" id="ARBA00010145"/>
    </source>
</evidence>
<comment type="subcellular location">
    <subcellularLocation>
        <location evidence="1">Cell membrane</location>
        <topology evidence="1">Multi-pass membrane protein</topology>
    </subcellularLocation>
</comment>
<dbReference type="PANTHER" id="PTHR36838">
    <property type="entry name" value="AUXIN EFFLUX CARRIER FAMILY PROTEIN"/>
    <property type="match status" value="1"/>
</dbReference>
<evidence type="ECO:0000256" key="7">
    <source>
        <dbReference type="ARBA" id="ARBA00023136"/>
    </source>
</evidence>
<name>A0A410DMV4_9CLOT</name>
<dbReference type="Gene3D" id="1.20.1530.20">
    <property type="match status" value="1"/>
</dbReference>
<feature type="transmembrane region" description="Helical" evidence="8">
    <location>
        <begin position="199"/>
        <end position="219"/>
    </location>
</feature>
<dbReference type="RefSeq" id="WP_128210837.1">
    <property type="nucleotide sequence ID" value="NZ_CP025746.1"/>
</dbReference>
<protein>
    <submittedName>
        <fullName evidence="9">Malate transporter</fullName>
    </submittedName>
</protein>
<gene>
    <name evidence="9" type="ORF">C1I91_01085</name>
</gene>
<feature type="transmembrane region" description="Helical" evidence="8">
    <location>
        <begin position="6"/>
        <end position="23"/>
    </location>
</feature>
<accession>A0A410DMV4</accession>
<dbReference type="Pfam" id="PF03547">
    <property type="entry name" value="Mem_trans"/>
    <property type="match status" value="2"/>
</dbReference>
<evidence type="ECO:0000256" key="4">
    <source>
        <dbReference type="ARBA" id="ARBA00022475"/>
    </source>
</evidence>
<feature type="transmembrane region" description="Helical" evidence="8">
    <location>
        <begin position="231"/>
        <end position="249"/>
    </location>
</feature>
<dbReference type="InterPro" id="IPR004776">
    <property type="entry name" value="Mem_transp_PIN-like"/>
</dbReference>
<evidence type="ECO:0000256" key="5">
    <source>
        <dbReference type="ARBA" id="ARBA00022692"/>
    </source>
</evidence>
<evidence type="ECO:0000313" key="10">
    <source>
        <dbReference type="Proteomes" id="UP000286268"/>
    </source>
</evidence>
<dbReference type="PANTHER" id="PTHR36838:SF1">
    <property type="entry name" value="SLR1864 PROTEIN"/>
    <property type="match status" value="1"/>
</dbReference>
<feature type="transmembrane region" description="Helical" evidence="8">
    <location>
        <begin position="168"/>
        <end position="187"/>
    </location>
</feature>
<keyword evidence="5 8" id="KW-0812">Transmembrane</keyword>